<dbReference type="SUPFAM" id="SSF53474">
    <property type="entry name" value="alpha/beta-Hydrolases"/>
    <property type="match status" value="1"/>
</dbReference>
<name>A0ABW4ZCE2_9BACT</name>
<keyword evidence="2" id="KW-0378">Hydrolase</keyword>
<protein>
    <submittedName>
        <fullName evidence="2">Alpha/beta hydrolase</fullName>
    </submittedName>
</protein>
<proteinExistence type="predicted"/>
<comment type="caution">
    <text evidence="2">The sequence shown here is derived from an EMBL/GenBank/DDBJ whole genome shotgun (WGS) entry which is preliminary data.</text>
</comment>
<evidence type="ECO:0000313" key="2">
    <source>
        <dbReference type="EMBL" id="MFD2159560.1"/>
    </source>
</evidence>
<feature type="region of interest" description="Disordered" evidence="1">
    <location>
        <begin position="1"/>
        <end position="20"/>
    </location>
</feature>
<accession>A0ABW4ZCE2</accession>
<dbReference type="GO" id="GO:0016787">
    <property type="term" value="F:hydrolase activity"/>
    <property type="evidence" value="ECO:0007669"/>
    <property type="project" value="UniProtKB-KW"/>
</dbReference>
<dbReference type="Proteomes" id="UP001597389">
    <property type="component" value="Unassembled WGS sequence"/>
</dbReference>
<gene>
    <name evidence="2" type="ORF">ACFSW8_11665</name>
</gene>
<dbReference type="PANTHER" id="PTHR36513">
    <property type="entry name" value="ABC TRANSMEMBRANE TYPE-1 DOMAIN-CONTAINING PROTEIN"/>
    <property type="match status" value="1"/>
</dbReference>
<reference evidence="3" key="1">
    <citation type="journal article" date="2019" name="Int. J. Syst. Evol. Microbiol.">
        <title>The Global Catalogue of Microorganisms (GCM) 10K type strain sequencing project: providing services to taxonomists for standard genome sequencing and annotation.</title>
        <authorList>
            <consortium name="The Broad Institute Genomics Platform"/>
            <consortium name="The Broad Institute Genome Sequencing Center for Infectious Disease"/>
            <person name="Wu L."/>
            <person name="Ma J."/>
        </authorList>
    </citation>
    <scope>NUCLEOTIDE SEQUENCE [LARGE SCALE GENOMIC DNA]</scope>
    <source>
        <strain evidence="3">CCUG 57942</strain>
    </source>
</reference>
<dbReference type="Pfam" id="PF05990">
    <property type="entry name" value="DUF900"/>
    <property type="match status" value="1"/>
</dbReference>
<dbReference type="InterPro" id="IPR029058">
    <property type="entry name" value="AB_hydrolase_fold"/>
</dbReference>
<evidence type="ECO:0000256" key="1">
    <source>
        <dbReference type="SAM" id="MobiDB-lite"/>
    </source>
</evidence>
<keyword evidence="3" id="KW-1185">Reference proteome</keyword>
<dbReference type="EMBL" id="JBHUJB010000047">
    <property type="protein sequence ID" value="MFD2159560.1"/>
    <property type="molecule type" value="Genomic_DNA"/>
</dbReference>
<evidence type="ECO:0000313" key="3">
    <source>
        <dbReference type="Proteomes" id="UP001597389"/>
    </source>
</evidence>
<dbReference type="InterPro" id="IPR010297">
    <property type="entry name" value="DUF900_hydrolase"/>
</dbReference>
<sequence>MPTPALYSHGAQPAFSNNLPTELKRPEMPILYVTDRKPTNKTPQNWSYGIGRDRSFAVGEAIVGFQKNTSWEELATDATKSTRKAPYKMRIRSVDEKVRTPNYPLKYLNRHQHSSAAPAVKSEEAEAIADTKRLIQQRLKLSPKKELLIYVHGFATDFEKSLCTTAGLWHFMGREMVPITYTWPAGSGSLLRGYAYDRESSELTVFHFKRLLKWISDMPEVEGVHLIAHSRGADVTINTLRELALESLARGQNPQSRYKIRNVVLAAPDVSGEIGLEKLTDSGANRISRRWLTYTSGRDKAIGIAEYLFSSSRWGRIRWDRLSADDLEAIEFYSGFFGKEDATVEYRGRLGGSFGHEFHIANTIVSSDLVLALRFNKSPGPEHGRPLHQKGSLFWIIDENFYNQ</sequence>
<dbReference type="RefSeq" id="WP_377178302.1">
    <property type="nucleotide sequence ID" value="NZ_JBHUJB010000047.1"/>
</dbReference>
<organism evidence="2 3">
    <name type="scientific">Rubritalea tangerina</name>
    <dbReference type="NCBI Taxonomy" id="430798"/>
    <lineage>
        <taxon>Bacteria</taxon>
        <taxon>Pseudomonadati</taxon>
        <taxon>Verrucomicrobiota</taxon>
        <taxon>Verrucomicrobiia</taxon>
        <taxon>Verrucomicrobiales</taxon>
        <taxon>Rubritaleaceae</taxon>
        <taxon>Rubritalea</taxon>
    </lineage>
</organism>
<dbReference type="PANTHER" id="PTHR36513:SF1">
    <property type="entry name" value="TRANSMEMBRANE PROTEIN"/>
    <property type="match status" value="1"/>
</dbReference>